<dbReference type="GO" id="GO:0006688">
    <property type="term" value="P:glycosphingolipid biosynthetic process"/>
    <property type="evidence" value="ECO:0007669"/>
    <property type="project" value="TreeGrafter"/>
</dbReference>
<feature type="non-terminal residue" evidence="3">
    <location>
        <position position="228"/>
    </location>
</feature>
<dbReference type="InterPro" id="IPR003859">
    <property type="entry name" value="Galactosyl_T"/>
</dbReference>
<evidence type="ECO:0000256" key="1">
    <source>
        <dbReference type="SAM" id="MobiDB-lite"/>
    </source>
</evidence>
<proteinExistence type="predicted"/>
<gene>
    <name evidence="3" type="ORF">AMK59_1947</name>
</gene>
<evidence type="ECO:0000313" key="4">
    <source>
        <dbReference type="Proteomes" id="UP000051574"/>
    </source>
</evidence>
<dbReference type="PRINTS" id="PR02050">
    <property type="entry name" value="B14GALTRFASE"/>
</dbReference>
<feature type="domain" description="Galactosyltransferase N-terminal" evidence="2">
    <location>
        <begin position="77"/>
        <end position="210"/>
    </location>
</feature>
<name>A0A0T6BDI6_9SCAR</name>
<dbReference type="InterPro" id="IPR027995">
    <property type="entry name" value="Galactosyl_T_N"/>
</dbReference>
<sequence>MHNLLGRHISNNGSVTKIQNVTTPTSNHTKLAQKPSIADHNISNFISGIFDTNILSSTEPDLSLRVNKSNTTILPPCPDDPPDLQGRLNVVKNSVPTIYELEKRFHWLKPGGHGTPETCKADKRVAIIIPFRCRGEHLLIFLQHMHPFLTKQQLDYTIFIIEQDGNAAFNRALLMNIGYKEALKIRDFDCFIFHDVDLLPEDDRNLYNCPTQPRHMSVAIDVFRYKLP</sequence>
<dbReference type="GO" id="GO:0005975">
    <property type="term" value="P:carbohydrate metabolic process"/>
    <property type="evidence" value="ECO:0007669"/>
    <property type="project" value="InterPro"/>
</dbReference>
<evidence type="ECO:0000259" key="2">
    <source>
        <dbReference type="Pfam" id="PF13733"/>
    </source>
</evidence>
<dbReference type="GO" id="GO:0005794">
    <property type="term" value="C:Golgi apparatus"/>
    <property type="evidence" value="ECO:0007669"/>
    <property type="project" value="TreeGrafter"/>
</dbReference>
<feature type="region of interest" description="Disordered" evidence="1">
    <location>
        <begin position="1"/>
        <end position="31"/>
    </location>
</feature>
<accession>A0A0T6BDI6</accession>
<keyword evidence="4" id="KW-1185">Reference proteome</keyword>
<feature type="compositionally biased region" description="Polar residues" evidence="1">
    <location>
        <begin position="9"/>
        <end position="30"/>
    </location>
</feature>
<dbReference type="Proteomes" id="UP000051574">
    <property type="component" value="Unassembled WGS sequence"/>
</dbReference>
<protein>
    <recommendedName>
        <fullName evidence="2">Galactosyltransferase N-terminal domain-containing protein</fullName>
    </recommendedName>
</protein>
<dbReference type="GO" id="GO:0016020">
    <property type="term" value="C:membrane"/>
    <property type="evidence" value="ECO:0007669"/>
    <property type="project" value="GOC"/>
</dbReference>
<dbReference type="GO" id="GO:0008378">
    <property type="term" value="F:galactosyltransferase activity"/>
    <property type="evidence" value="ECO:0007669"/>
    <property type="project" value="TreeGrafter"/>
</dbReference>
<dbReference type="InterPro" id="IPR029044">
    <property type="entry name" value="Nucleotide-diphossugar_trans"/>
</dbReference>
<dbReference type="SUPFAM" id="SSF53448">
    <property type="entry name" value="Nucleotide-diphospho-sugar transferases"/>
    <property type="match status" value="1"/>
</dbReference>
<dbReference type="PANTHER" id="PTHR19300:SF57">
    <property type="entry name" value="BETA-1,4-N-ACETYLGALACTOSAMINYLTRANSFERASE"/>
    <property type="match status" value="1"/>
</dbReference>
<dbReference type="OrthoDB" id="10038994at2759"/>
<dbReference type="GO" id="GO:0033842">
    <property type="term" value="F:N-acetyl-beta-glucosaminyl-derivative 4-beta-N-acetylgalactosaminyltransferase activity"/>
    <property type="evidence" value="ECO:0007669"/>
    <property type="project" value="TreeGrafter"/>
</dbReference>
<dbReference type="AlphaFoldDB" id="A0A0T6BDI6"/>
<reference evidence="3 4" key="1">
    <citation type="submission" date="2015-09" db="EMBL/GenBank/DDBJ databases">
        <title>Draft genome of the scarab beetle Oryctes borbonicus.</title>
        <authorList>
            <person name="Meyer J.M."/>
            <person name="Markov G.V."/>
            <person name="Baskaran P."/>
            <person name="Herrmann M."/>
            <person name="Sommer R.J."/>
            <person name="Roedelsperger C."/>
        </authorList>
    </citation>
    <scope>NUCLEOTIDE SEQUENCE [LARGE SCALE GENOMIC DNA]</scope>
    <source>
        <strain evidence="3">OB123</strain>
        <tissue evidence="3">Whole animal</tissue>
    </source>
</reference>
<dbReference type="PANTHER" id="PTHR19300">
    <property type="entry name" value="BETA-1,4-GALACTOSYLTRANSFERASE"/>
    <property type="match status" value="1"/>
</dbReference>
<comment type="caution">
    <text evidence="3">The sequence shown here is derived from an EMBL/GenBank/DDBJ whole genome shotgun (WGS) entry which is preliminary data.</text>
</comment>
<dbReference type="Pfam" id="PF13733">
    <property type="entry name" value="Glyco_transf_7N"/>
    <property type="match status" value="1"/>
</dbReference>
<organism evidence="3 4">
    <name type="scientific">Oryctes borbonicus</name>
    <dbReference type="NCBI Taxonomy" id="1629725"/>
    <lineage>
        <taxon>Eukaryota</taxon>
        <taxon>Metazoa</taxon>
        <taxon>Ecdysozoa</taxon>
        <taxon>Arthropoda</taxon>
        <taxon>Hexapoda</taxon>
        <taxon>Insecta</taxon>
        <taxon>Pterygota</taxon>
        <taxon>Neoptera</taxon>
        <taxon>Endopterygota</taxon>
        <taxon>Coleoptera</taxon>
        <taxon>Polyphaga</taxon>
        <taxon>Scarabaeiformia</taxon>
        <taxon>Scarabaeidae</taxon>
        <taxon>Dynastinae</taxon>
        <taxon>Oryctes</taxon>
    </lineage>
</organism>
<dbReference type="EMBL" id="LJIG01001524">
    <property type="protein sequence ID" value="KRT85416.1"/>
    <property type="molecule type" value="Genomic_DNA"/>
</dbReference>
<evidence type="ECO:0000313" key="3">
    <source>
        <dbReference type="EMBL" id="KRT85416.1"/>
    </source>
</evidence>
<dbReference type="Gene3D" id="3.90.550.10">
    <property type="entry name" value="Spore Coat Polysaccharide Biosynthesis Protein SpsA, Chain A"/>
    <property type="match status" value="1"/>
</dbReference>